<name>A0A9P7YGY0_9HELO</name>
<accession>A0A9P7YGY0</accession>
<evidence type="ECO:0000313" key="2">
    <source>
        <dbReference type="Proteomes" id="UP000824998"/>
    </source>
</evidence>
<dbReference type="Proteomes" id="UP000824998">
    <property type="component" value="Unassembled WGS sequence"/>
</dbReference>
<gene>
    <name evidence="1" type="ORF">BJ875DRAFT_37199</name>
</gene>
<dbReference type="AlphaFoldDB" id="A0A9P7YGY0"/>
<keyword evidence="2" id="KW-1185">Reference proteome</keyword>
<proteinExistence type="predicted"/>
<sequence length="224" mass="25094">MGIEQRRKTERRRDVLCLYFTRRWSGYTTCGLNRSYSRNPLRLKAITNSPSSTVITPLMALGTMFLNTLLTEQTNRCMVLPTSLNLQIPPLSTSIQLLRSSNFHNRRDVCPQLSSTSPFEIPVQPREAKISNTSPTTSRKIRFDVKYSRMKESRLNNQSGPAEISLTMGGECQPIFAGSNVYTEQSTITRLLSKAAILISNTLLLSNTASKSCTHNCIIQGQEA</sequence>
<dbReference type="EMBL" id="MU251490">
    <property type="protein sequence ID" value="KAG9233693.1"/>
    <property type="molecule type" value="Genomic_DNA"/>
</dbReference>
<evidence type="ECO:0000313" key="1">
    <source>
        <dbReference type="EMBL" id="KAG9233693.1"/>
    </source>
</evidence>
<organism evidence="1 2">
    <name type="scientific">Amylocarpus encephaloides</name>
    <dbReference type="NCBI Taxonomy" id="45428"/>
    <lineage>
        <taxon>Eukaryota</taxon>
        <taxon>Fungi</taxon>
        <taxon>Dikarya</taxon>
        <taxon>Ascomycota</taxon>
        <taxon>Pezizomycotina</taxon>
        <taxon>Leotiomycetes</taxon>
        <taxon>Helotiales</taxon>
        <taxon>Helotiales incertae sedis</taxon>
        <taxon>Amylocarpus</taxon>
    </lineage>
</organism>
<comment type="caution">
    <text evidence="1">The sequence shown here is derived from an EMBL/GenBank/DDBJ whole genome shotgun (WGS) entry which is preliminary data.</text>
</comment>
<reference evidence="1" key="1">
    <citation type="journal article" date="2021" name="IMA Fungus">
        <title>Genomic characterization of three marine fungi, including Emericellopsis atlantica sp. nov. with signatures of a generalist lifestyle and marine biomass degradation.</title>
        <authorList>
            <person name="Hagestad O.C."/>
            <person name="Hou L."/>
            <person name="Andersen J.H."/>
            <person name="Hansen E.H."/>
            <person name="Altermark B."/>
            <person name="Li C."/>
            <person name="Kuhnert E."/>
            <person name="Cox R.J."/>
            <person name="Crous P.W."/>
            <person name="Spatafora J.W."/>
            <person name="Lail K."/>
            <person name="Amirebrahimi M."/>
            <person name="Lipzen A."/>
            <person name="Pangilinan J."/>
            <person name="Andreopoulos W."/>
            <person name="Hayes R.D."/>
            <person name="Ng V."/>
            <person name="Grigoriev I.V."/>
            <person name="Jackson S.A."/>
            <person name="Sutton T.D.S."/>
            <person name="Dobson A.D.W."/>
            <person name="Rama T."/>
        </authorList>
    </citation>
    <scope>NUCLEOTIDE SEQUENCE</scope>
    <source>
        <strain evidence="1">TRa018bII</strain>
    </source>
</reference>
<protein>
    <submittedName>
        <fullName evidence="1">Uncharacterized protein</fullName>
    </submittedName>
</protein>